<proteinExistence type="predicted"/>
<sequence>MDLYQFKKGTISKKFLLTDGYDKLYGVDNLQVDNKLVFIMDVSEYNFPLGKTIVYHLELGAIIDPRTTRQLSNAFCDINQVGYALTKVLAGLFKLKCYLPYVHGYIAYMPLTGATRNNANWIALHLIKEAKQVGKKIELTTINGEKFEMDFPKGEFNQRVHDVALITQGSFLFMKAFVNAGMCELQPPEEIGLLAKYEDCNCPDHQEMRIKVTDLRYMFINIKAVFLMKLGIDIIERDDMIKYYGQNLSRFKRNY</sequence>
<name>A0A0R1WML7_9LACO</name>
<gene>
    <name evidence="1" type="ORF">FD31_GL001199</name>
</gene>
<dbReference type="PATRIC" id="fig|1423774.3.peg.1246"/>
<accession>A0A0R1WML7</accession>
<organism evidence="1 2">
    <name type="scientific">Companilactobacillus nantensis DSM 16982</name>
    <dbReference type="NCBI Taxonomy" id="1423774"/>
    <lineage>
        <taxon>Bacteria</taxon>
        <taxon>Bacillati</taxon>
        <taxon>Bacillota</taxon>
        <taxon>Bacilli</taxon>
        <taxon>Lactobacillales</taxon>
        <taxon>Lactobacillaceae</taxon>
        <taxon>Companilactobacillus</taxon>
    </lineage>
</organism>
<keyword evidence="2" id="KW-1185">Reference proteome</keyword>
<reference evidence="1 2" key="1">
    <citation type="journal article" date="2015" name="Genome Announc.">
        <title>Expanding the biotechnology potential of lactobacilli through comparative genomics of 213 strains and associated genera.</title>
        <authorList>
            <person name="Sun Z."/>
            <person name="Harris H.M."/>
            <person name="McCann A."/>
            <person name="Guo C."/>
            <person name="Argimon S."/>
            <person name="Zhang W."/>
            <person name="Yang X."/>
            <person name="Jeffery I.B."/>
            <person name="Cooney J.C."/>
            <person name="Kagawa T.F."/>
            <person name="Liu W."/>
            <person name="Song Y."/>
            <person name="Salvetti E."/>
            <person name="Wrobel A."/>
            <person name="Rasinkangas P."/>
            <person name="Parkhill J."/>
            <person name="Rea M.C."/>
            <person name="O'Sullivan O."/>
            <person name="Ritari J."/>
            <person name="Douillard F.P."/>
            <person name="Paul Ross R."/>
            <person name="Yang R."/>
            <person name="Briner A.E."/>
            <person name="Felis G.E."/>
            <person name="de Vos W.M."/>
            <person name="Barrangou R."/>
            <person name="Klaenhammer T.R."/>
            <person name="Caufield P.W."/>
            <person name="Cui Y."/>
            <person name="Zhang H."/>
            <person name="O'Toole P.W."/>
        </authorList>
    </citation>
    <scope>NUCLEOTIDE SEQUENCE [LARGE SCALE GENOMIC DNA]</scope>
    <source>
        <strain evidence="1 2">DSM 16982</strain>
    </source>
</reference>
<evidence type="ECO:0000313" key="2">
    <source>
        <dbReference type="Proteomes" id="UP000051302"/>
    </source>
</evidence>
<dbReference type="EMBL" id="AZFV01000022">
    <property type="protein sequence ID" value="KRM15484.1"/>
    <property type="molecule type" value="Genomic_DNA"/>
</dbReference>
<comment type="caution">
    <text evidence="1">The sequence shown here is derived from an EMBL/GenBank/DDBJ whole genome shotgun (WGS) entry which is preliminary data.</text>
</comment>
<protein>
    <submittedName>
        <fullName evidence="1">Uncharacterized protein</fullName>
    </submittedName>
</protein>
<dbReference type="STRING" id="1423774.FD31_GL001199"/>
<dbReference type="Proteomes" id="UP000051302">
    <property type="component" value="Unassembled WGS sequence"/>
</dbReference>
<dbReference type="RefSeq" id="WP_057892615.1">
    <property type="nucleotide sequence ID" value="NZ_AZFV01000022.1"/>
</dbReference>
<dbReference type="AlphaFoldDB" id="A0A0R1WML7"/>
<evidence type="ECO:0000313" key="1">
    <source>
        <dbReference type="EMBL" id="KRM15484.1"/>
    </source>
</evidence>